<dbReference type="RefSeq" id="XP_008604178.1">
    <property type="nucleotide sequence ID" value="XM_008605956.1"/>
</dbReference>
<feature type="compositionally biased region" description="Polar residues" evidence="1">
    <location>
        <begin position="150"/>
        <end position="174"/>
    </location>
</feature>
<protein>
    <submittedName>
        <fullName evidence="3">Uncharacterized protein</fullName>
    </submittedName>
</protein>
<name>T0R8F6_SAPDV</name>
<dbReference type="InParanoid" id="T0R8F6"/>
<dbReference type="VEuPathDB" id="FungiDB:SDRG_00478"/>
<proteinExistence type="predicted"/>
<evidence type="ECO:0000256" key="1">
    <source>
        <dbReference type="SAM" id="MobiDB-lite"/>
    </source>
</evidence>
<dbReference type="GeneID" id="19941205"/>
<accession>T0R8F6</accession>
<reference evidence="3 4" key="1">
    <citation type="submission" date="2012-04" db="EMBL/GenBank/DDBJ databases">
        <title>The Genome Sequence of Saprolegnia declina VS20.</title>
        <authorList>
            <consortium name="The Broad Institute Genome Sequencing Platform"/>
            <person name="Russ C."/>
            <person name="Nusbaum C."/>
            <person name="Tyler B."/>
            <person name="van West P."/>
            <person name="Dieguez-Uribeondo J."/>
            <person name="de Bruijn I."/>
            <person name="Tripathy S."/>
            <person name="Jiang R."/>
            <person name="Young S.K."/>
            <person name="Zeng Q."/>
            <person name="Gargeya S."/>
            <person name="Fitzgerald M."/>
            <person name="Haas B."/>
            <person name="Abouelleil A."/>
            <person name="Alvarado L."/>
            <person name="Arachchi H.M."/>
            <person name="Berlin A."/>
            <person name="Chapman S.B."/>
            <person name="Goldberg J."/>
            <person name="Griggs A."/>
            <person name="Gujja S."/>
            <person name="Hansen M."/>
            <person name="Howarth C."/>
            <person name="Imamovic A."/>
            <person name="Larimer J."/>
            <person name="McCowen C."/>
            <person name="Montmayeur A."/>
            <person name="Murphy C."/>
            <person name="Neiman D."/>
            <person name="Pearson M."/>
            <person name="Priest M."/>
            <person name="Roberts A."/>
            <person name="Saif S."/>
            <person name="Shea T."/>
            <person name="Sisk P."/>
            <person name="Sykes S."/>
            <person name="Wortman J."/>
            <person name="Nusbaum C."/>
            <person name="Birren B."/>
        </authorList>
    </citation>
    <scope>NUCLEOTIDE SEQUENCE [LARGE SCALE GENOMIC DNA]</scope>
    <source>
        <strain evidence="3 4">VS20</strain>
    </source>
</reference>
<sequence length="226" mass="24080">MATTPAICKVAACYITTSQCNRTASPCPTCLTQSSDIVMCSDVSLGCDGGTVCAPLVSSPLLFNNSTLPATTTLAPDEASKSTVTYALLCGGLCCLVFVLYGVLRWSQAQKKREAALDSEATVDSSAPQAQARALDSTYSLDMVPSLRPTPNKSLLDNTNHSNANSYTRKNTGGTVLHDDPATYSMFHTIGRISGVHKHRASSLLSQQKDSIIYIMEEDDKSLADE</sequence>
<keyword evidence="2" id="KW-0472">Membrane</keyword>
<dbReference type="OrthoDB" id="74221at2759"/>
<evidence type="ECO:0000256" key="2">
    <source>
        <dbReference type="SAM" id="Phobius"/>
    </source>
</evidence>
<feature type="region of interest" description="Disordered" evidence="1">
    <location>
        <begin position="150"/>
        <end position="175"/>
    </location>
</feature>
<organism evidence="3 4">
    <name type="scientific">Saprolegnia diclina (strain VS20)</name>
    <dbReference type="NCBI Taxonomy" id="1156394"/>
    <lineage>
        <taxon>Eukaryota</taxon>
        <taxon>Sar</taxon>
        <taxon>Stramenopiles</taxon>
        <taxon>Oomycota</taxon>
        <taxon>Saprolegniomycetes</taxon>
        <taxon>Saprolegniales</taxon>
        <taxon>Saprolegniaceae</taxon>
        <taxon>Saprolegnia</taxon>
    </lineage>
</organism>
<keyword evidence="4" id="KW-1185">Reference proteome</keyword>
<keyword evidence="2" id="KW-0812">Transmembrane</keyword>
<gene>
    <name evidence="3" type="ORF">SDRG_00478</name>
</gene>
<keyword evidence="2" id="KW-1133">Transmembrane helix</keyword>
<dbReference type="Proteomes" id="UP000030762">
    <property type="component" value="Unassembled WGS sequence"/>
</dbReference>
<feature type="transmembrane region" description="Helical" evidence="2">
    <location>
        <begin position="84"/>
        <end position="104"/>
    </location>
</feature>
<dbReference type="EMBL" id="JH767132">
    <property type="protein sequence ID" value="EQC42755.1"/>
    <property type="molecule type" value="Genomic_DNA"/>
</dbReference>
<evidence type="ECO:0000313" key="3">
    <source>
        <dbReference type="EMBL" id="EQC42755.1"/>
    </source>
</evidence>
<dbReference type="AlphaFoldDB" id="T0R8F6"/>
<evidence type="ECO:0000313" key="4">
    <source>
        <dbReference type="Proteomes" id="UP000030762"/>
    </source>
</evidence>
<dbReference type="OMA" id="FHTIGRI"/>